<dbReference type="InterPro" id="IPR050411">
    <property type="entry name" value="AlphaKG_dependent_hydroxylases"/>
</dbReference>
<dbReference type="AlphaFoldDB" id="A0A5M7BMA9"/>
<accession>A0A5M7BMA9</accession>
<evidence type="ECO:0000256" key="1">
    <source>
        <dbReference type="ARBA" id="ARBA00001954"/>
    </source>
</evidence>
<sequence length="359" mass="40099">MEDVMAEPAVQSGVLDSGRTSPAEVLREPCRTAAAWRAADLVDPAEWRFELSPAHLDELELALKSVRKHGIVLLQLTRERFPLPTLGAELRRIAHALENGRGFAVLKGVPVDRYDAAEINTIFWGMAQHLGFPVSQDSFGRKLARIRCAVAVPAGWQVEPELRTGGSDVVAMLSSRAGGRSTVVSSAALYNEVLRRDPPLVERMYRHFGFDRWGEQLPGEPPHRSVPLACWYGGRLSFRYARRDIESAQRYPDVARLEPADVALLDLIDELAYSPEFRFGIDIEPGDLQLFNNYSVLHGHVQHNTGSTAAELLRRLWLTLHDGRRLPADFAWETAGYGGPRGRGGVEPRDVVEHETRWS</sequence>
<evidence type="ECO:0000313" key="8">
    <source>
        <dbReference type="Proteomes" id="UP000323946"/>
    </source>
</evidence>
<keyword evidence="4" id="KW-0045">Antibiotic biosynthesis</keyword>
<dbReference type="EMBL" id="VWPH01000015">
    <property type="protein sequence ID" value="KAA5828404.1"/>
    <property type="molecule type" value="Genomic_DNA"/>
</dbReference>
<dbReference type="GO" id="GO:0017000">
    <property type="term" value="P:antibiotic biosynthetic process"/>
    <property type="evidence" value="ECO:0007669"/>
    <property type="project" value="UniProtKB-KW"/>
</dbReference>
<evidence type="ECO:0000256" key="2">
    <source>
        <dbReference type="ARBA" id="ARBA00023002"/>
    </source>
</evidence>
<feature type="domain" description="TauD/TfdA-like" evidence="6">
    <location>
        <begin position="78"/>
        <end position="317"/>
    </location>
</feature>
<dbReference type="InterPro" id="IPR042098">
    <property type="entry name" value="TauD-like_sf"/>
</dbReference>
<evidence type="ECO:0000259" key="6">
    <source>
        <dbReference type="Pfam" id="PF02668"/>
    </source>
</evidence>
<dbReference type="SUPFAM" id="SSF51197">
    <property type="entry name" value="Clavaminate synthase-like"/>
    <property type="match status" value="1"/>
</dbReference>
<comment type="cofactor">
    <cofactor evidence="1">
        <name>Fe(2+)</name>
        <dbReference type="ChEBI" id="CHEBI:29033"/>
    </cofactor>
</comment>
<dbReference type="InterPro" id="IPR003819">
    <property type="entry name" value="TauD/TfdA-like"/>
</dbReference>
<feature type="compositionally biased region" description="Basic and acidic residues" evidence="5">
    <location>
        <begin position="344"/>
        <end position="359"/>
    </location>
</feature>
<evidence type="ECO:0000313" key="7">
    <source>
        <dbReference type="EMBL" id="KAA5828404.1"/>
    </source>
</evidence>
<keyword evidence="7" id="KW-0223">Dioxygenase</keyword>
<dbReference type="GO" id="GO:0051213">
    <property type="term" value="F:dioxygenase activity"/>
    <property type="evidence" value="ECO:0007669"/>
    <property type="project" value="UniProtKB-KW"/>
</dbReference>
<evidence type="ECO:0000256" key="5">
    <source>
        <dbReference type="SAM" id="MobiDB-lite"/>
    </source>
</evidence>
<name>A0A5M7BMA9_SACHI</name>
<dbReference type="PANTHER" id="PTHR10696">
    <property type="entry name" value="GAMMA-BUTYROBETAINE HYDROXYLASE-RELATED"/>
    <property type="match status" value="1"/>
</dbReference>
<reference evidence="7 8" key="1">
    <citation type="submission" date="2019-09" db="EMBL/GenBank/DDBJ databases">
        <title>Draft genome sequence of the thermophilic Saccharopolyspora hirsuta VKM Ac-666T.</title>
        <authorList>
            <person name="Lobastova T.G."/>
            <person name="Fokina V."/>
            <person name="Bragin E.Y."/>
            <person name="Shtratnikova V.Y."/>
            <person name="Starodumova I.P."/>
            <person name="Tarlachkov S.V."/>
            <person name="Donova M.V."/>
        </authorList>
    </citation>
    <scope>NUCLEOTIDE SEQUENCE [LARGE SCALE GENOMIC DNA]</scope>
    <source>
        <strain evidence="7 8">VKM Ac-666</strain>
    </source>
</reference>
<keyword evidence="2" id="KW-0560">Oxidoreductase</keyword>
<comment type="caution">
    <text evidence="7">The sequence shown here is derived from an EMBL/GenBank/DDBJ whole genome shotgun (WGS) entry which is preliminary data.</text>
</comment>
<evidence type="ECO:0000256" key="4">
    <source>
        <dbReference type="ARBA" id="ARBA00023194"/>
    </source>
</evidence>
<gene>
    <name evidence="7" type="ORF">F1721_28605</name>
</gene>
<dbReference type="PANTHER" id="PTHR10696:SF56">
    <property type="entry name" value="TAUD_TFDA-LIKE DOMAIN-CONTAINING PROTEIN"/>
    <property type="match status" value="1"/>
</dbReference>
<proteinExistence type="predicted"/>
<dbReference type="OrthoDB" id="5491415at2"/>
<keyword evidence="3" id="KW-0408">Iron</keyword>
<feature type="region of interest" description="Disordered" evidence="5">
    <location>
        <begin position="340"/>
        <end position="359"/>
    </location>
</feature>
<keyword evidence="8" id="KW-1185">Reference proteome</keyword>
<evidence type="ECO:0000256" key="3">
    <source>
        <dbReference type="ARBA" id="ARBA00023004"/>
    </source>
</evidence>
<dbReference type="Pfam" id="PF02668">
    <property type="entry name" value="TauD"/>
    <property type="match status" value="1"/>
</dbReference>
<protein>
    <submittedName>
        <fullName evidence="7">TauD/TfdA family dioxygenase</fullName>
    </submittedName>
</protein>
<dbReference type="Proteomes" id="UP000323946">
    <property type="component" value="Unassembled WGS sequence"/>
</dbReference>
<dbReference type="Gene3D" id="3.60.130.10">
    <property type="entry name" value="Clavaminate synthase-like"/>
    <property type="match status" value="1"/>
</dbReference>
<organism evidence="7 8">
    <name type="scientific">Saccharopolyspora hirsuta</name>
    <dbReference type="NCBI Taxonomy" id="1837"/>
    <lineage>
        <taxon>Bacteria</taxon>
        <taxon>Bacillati</taxon>
        <taxon>Actinomycetota</taxon>
        <taxon>Actinomycetes</taxon>
        <taxon>Pseudonocardiales</taxon>
        <taxon>Pseudonocardiaceae</taxon>
        <taxon>Saccharopolyspora</taxon>
    </lineage>
</organism>